<evidence type="ECO:0000256" key="10">
    <source>
        <dbReference type="ARBA" id="ARBA00069496"/>
    </source>
</evidence>
<keyword evidence="6" id="KW-0009">Actin-binding</keyword>
<accession>A0A1Y1WUL9</accession>
<evidence type="ECO:0000256" key="5">
    <source>
        <dbReference type="ARBA" id="ARBA00022737"/>
    </source>
</evidence>
<dbReference type="CDD" id="cd11284">
    <property type="entry name" value="ADF_Twf-C_like"/>
    <property type="match status" value="1"/>
</dbReference>
<evidence type="ECO:0000256" key="9">
    <source>
        <dbReference type="ARBA" id="ARBA00056419"/>
    </source>
</evidence>
<dbReference type="PROSITE" id="PS51263">
    <property type="entry name" value="ADF_H"/>
    <property type="match status" value="2"/>
</dbReference>
<comment type="subunit">
    <text evidence="8">Interacts with G-actin; ADP-actin form.</text>
</comment>
<evidence type="ECO:0000313" key="13">
    <source>
        <dbReference type="EMBL" id="ORX77240.1"/>
    </source>
</evidence>
<comment type="caution">
    <text evidence="13">The sequence shown here is derived from an EMBL/GenBank/DDBJ whole genome shotgun (WGS) entry which is preliminary data.</text>
</comment>
<keyword evidence="14" id="KW-1185">Reference proteome</keyword>
<dbReference type="InterPro" id="IPR029006">
    <property type="entry name" value="ADF-H/Gelsolin-like_dom_sf"/>
</dbReference>
<reference evidence="13 14" key="2">
    <citation type="submission" date="2016-08" db="EMBL/GenBank/DDBJ databases">
        <title>Pervasive Adenine N6-methylation of Active Genes in Fungi.</title>
        <authorList>
            <consortium name="DOE Joint Genome Institute"/>
            <person name="Mondo S.J."/>
            <person name="Dannebaum R.O."/>
            <person name="Kuo R.C."/>
            <person name="Labutti K."/>
            <person name="Haridas S."/>
            <person name="Kuo A."/>
            <person name="Salamov A."/>
            <person name="Ahrendt S.R."/>
            <person name="Lipzen A."/>
            <person name="Sullivan W."/>
            <person name="Andreopoulos W.B."/>
            <person name="Clum A."/>
            <person name="Lindquist E."/>
            <person name="Daum C."/>
            <person name="Ramamoorthy G.K."/>
            <person name="Gryganskyi A."/>
            <person name="Culley D."/>
            <person name="Magnuson J.K."/>
            <person name="James T.Y."/>
            <person name="O'Malley M.A."/>
            <person name="Stajich J.E."/>
            <person name="Spatafora J.W."/>
            <person name="Visel A."/>
            <person name="Grigoriev I.V."/>
        </authorList>
    </citation>
    <scope>NUCLEOTIDE SEQUENCE [LARGE SCALE GENOMIC DNA]</scope>
    <source>
        <strain evidence="13 14">S4</strain>
    </source>
</reference>
<dbReference type="GO" id="GO:0005938">
    <property type="term" value="C:cell cortex"/>
    <property type="evidence" value="ECO:0007669"/>
    <property type="project" value="UniProtKB-SubCell"/>
</dbReference>
<dbReference type="GO" id="GO:0030042">
    <property type="term" value="P:actin filament depolymerization"/>
    <property type="evidence" value="ECO:0007669"/>
    <property type="project" value="TreeGrafter"/>
</dbReference>
<sequence length="337" mass="38483">MSSQTGITPSEELKQTFLDAEPNTRALRVIIKEEQMIPEGSIPTSGTWEEDYQNITQWINPASPCYILYRLDSKTAETFDWIIISYVPDDSKVREKMLYAASRATLTKVLGDNKFVDSLYGSISDEITLESVKNHKKVMSLPLTLREQEMKELNRAESENDISITTRYTVAPSVAFPFSKETQEAFEKFKNNELSYIKLSVSESVNLVESNNEFSKVEEVRTGLPEDSPCFVFLKFKHDYKEVEVTSTIFIYSCPGKSKVKDRMIYSSARNTVVNYVENDYKIKLDKRIEISSESDLDEKSIIEDLHLADSRKASPAASPIVMHKRPAPPGRRRVKK</sequence>
<dbReference type="InterPro" id="IPR028458">
    <property type="entry name" value="Twinfilin"/>
</dbReference>
<evidence type="ECO:0000256" key="6">
    <source>
        <dbReference type="ARBA" id="ARBA00023203"/>
    </source>
</evidence>
<comment type="subcellular location">
    <subcellularLocation>
        <location evidence="2">Cytoplasm</location>
        <location evidence="2">Cell cortex</location>
    </subcellularLocation>
    <subcellularLocation>
        <location evidence="1">Cytoplasm</location>
        <location evidence="1">Cytoskeleton</location>
    </subcellularLocation>
</comment>
<dbReference type="FunFam" id="3.40.20.10:FF:000007">
    <property type="entry name" value="Twinfilin-1 isoform 1"/>
    <property type="match status" value="1"/>
</dbReference>
<gene>
    <name evidence="13" type="ORF">BCR32DRAFT_295753</name>
</gene>
<dbReference type="GO" id="GO:0051015">
    <property type="term" value="F:actin filament binding"/>
    <property type="evidence" value="ECO:0007669"/>
    <property type="project" value="TreeGrafter"/>
</dbReference>
<keyword evidence="4" id="KW-0963">Cytoplasm</keyword>
<evidence type="ECO:0000259" key="12">
    <source>
        <dbReference type="PROSITE" id="PS51263"/>
    </source>
</evidence>
<dbReference type="InterPro" id="IPR002108">
    <property type="entry name" value="ADF-H"/>
</dbReference>
<dbReference type="GO" id="GO:0003785">
    <property type="term" value="F:actin monomer binding"/>
    <property type="evidence" value="ECO:0007669"/>
    <property type="project" value="TreeGrafter"/>
</dbReference>
<proteinExistence type="inferred from homology"/>
<dbReference type="GO" id="GO:0005884">
    <property type="term" value="C:actin filament"/>
    <property type="evidence" value="ECO:0007669"/>
    <property type="project" value="TreeGrafter"/>
</dbReference>
<feature type="region of interest" description="Disordered" evidence="11">
    <location>
        <begin position="312"/>
        <end position="337"/>
    </location>
</feature>
<evidence type="ECO:0000256" key="3">
    <source>
        <dbReference type="ARBA" id="ARBA00009557"/>
    </source>
</evidence>
<dbReference type="CDD" id="cd11285">
    <property type="entry name" value="ADF_Twf-N_like"/>
    <property type="match status" value="1"/>
</dbReference>
<dbReference type="FunFam" id="3.40.20.10:FF:000042">
    <property type="entry name" value="Actin depolymerizing protein"/>
    <property type="match status" value="1"/>
</dbReference>
<evidence type="ECO:0000256" key="11">
    <source>
        <dbReference type="SAM" id="MobiDB-lite"/>
    </source>
</evidence>
<reference evidence="13 14" key="1">
    <citation type="submission" date="2016-08" db="EMBL/GenBank/DDBJ databases">
        <title>A Parts List for Fungal Cellulosomes Revealed by Comparative Genomics.</title>
        <authorList>
            <consortium name="DOE Joint Genome Institute"/>
            <person name="Haitjema C.H."/>
            <person name="Gilmore S.P."/>
            <person name="Henske J.K."/>
            <person name="Solomon K.V."/>
            <person name="De Groot R."/>
            <person name="Kuo A."/>
            <person name="Mondo S.J."/>
            <person name="Salamov A.A."/>
            <person name="Labutti K."/>
            <person name="Zhao Z."/>
            <person name="Chiniquy J."/>
            <person name="Barry K."/>
            <person name="Brewer H.M."/>
            <person name="Purvine S.O."/>
            <person name="Wright A.T."/>
            <person name="Boxma B."/>
            <person name="Van Alen T."/>
            <person name="Hackstein J.H."/>
            <person name="Baker S.E."/>
            <person name="Grigoriev I.V."/>
            <person name="O'Malley M.A."/>
        </authorList>
    </citation>
    <scope>NUCLEOTIDE SEQUENCE [LARGE SCALE GENOMIC DNA]</scope>
    <source>
        <strain evidence="13 14">S4</strain>
    </source>
</reference>
<comment type="function">
    <text evidence="9">Actin-binding protein involved in motile and morphological processes. Inhibits actin polymerization, likely by sequestering G-actin.</text>
</comment>
<dbReference type="Pfam" id="PF00241">
    <property type="entry name" value="Cofilin_ADF"/>
    <property type="match status" value="2"/>
</dbReference>
<feature type="domain" description="ADF-H" evidence="12">
    <location>
        <begin position="1"/>
        <end position="137"/>
    </location>
</feature>
<dbReference type="Gene3D" id="3.40.20.10">
    <property type="entry name" value="Severin"/>
    <property type="match status" value="2"/>
</dbReference>
<evidence type="ECO:0000256" key="8">
    <source>
        <dbReference type="ARBA" id="ARBA00038532"/>
    </source>
</evidence>
<dbReference type="STRING" id="1754192.A0A1Y1WUL9"/>
<evidence type="ECO:0000256" key="7">
    <source>
        <dbReference type="ARBA" id="ARBA00023212"/>
    </source>
</evidence>
<dbReference type="SUPFAM" id="SSF55753">
    <property type="entry name" value="Actin depolymerizing proteins"/>
    <property type="match status" value="2"/>
</dbReference>
<evidence type="ECO:0000313" key="14">
    <source>
        <dbReference type="Proteomes" id="UP000193944"/>
    </source>
</evidence>
<dbReference type="Proteomes" id="UP000193944">
    <property type="component" value="Unassembled WGS sequence"/>
</dbReference>
<keyword evidence="5" id="KW-0677">Repeat</keyword>
<organism evidence="13 14">
    <name type="scientific">Anaeromyces robustus</name>
    <dbReference type="NCBI Taxonomy" id="1754192"/>
    <lineage>
        <taxon>Eukaryota</taxon>
        <taxon>Fungi</taxon>
        <taxon>Fungi incertae sedis</taxon>
        <taxon>Chytridiomycota</taxon>
        <taxon>Chytridiomycota incertae sedis</taxon>
        <taxon>Neocallimastigomycetes</taxon>
        <taxon>Neocallimastigales</taxon>
        <taxon>Neocallimastigaceae</taxon>
        <taxon>Anaeromyces</taxon>
    </lineage>
</organism>
<keyword evidence="7" id="KW-0206">Cytoskeleton</keyword>
<dbReference type="EMBL" id="MCFG01000258">
    <property type="protein sequence ID" value="ORX77240.1"/>
    <property type="molecule type" value="Genomic_DNA"/>
</dbReference>
<dbReference type="AlphaFoldDB" id="A0A1Y1WUL9"/>
<evidence type="ECO:0000256" key="4">
    <source>
        <dbReference type="ARBA" id="ARBA00022490"/>
    </source>
</evidence>
<dbReference type="PANTHER" id="PTHR13759">
    <property type="entry name" value="TWINFILIN"/>
    <property type="match status" value="1"/>
</dbReference>
<feature type="compositionally biased region" description="Basic residues" evidence="11">
    <location>
        <begin position="323"/>
        <end position="337"/>
    </location>
</feature>
<comment type="similarity">
    <text evidence="3">Belongs to the actin-binding proteins ADF family. Twinfilin subfamily.</text>
</comment>
<evidence type="ECO:0000256" key="2">
    <source>
        <dbReference type="ARBA" id="ARBA00004544"/>
    </source>
</evidence>
<dbReference type="SMART" id="SM00102">
    <property type="entry name" value="ADF"/>
    <property type="match status" value="2"/>
</dbReference>
<dbReference type="PANTHER" id="PTHR13759:SF1">
    <property type="entry name" value="TWINFILIN"/>
    <property type="match status" value="1"/>
</dbReference>
<dbReference type="GO" id="GO:0051016">
    <property type="term" value="P:barbed-end actin filament capping"/>
    <property type="evidence" value="ECO:0007669"/>
    <property type="project" value="TreeGrafter"/>
</dbReference>
<feature type="domain" description="ADF-H" evidence="12">
    <location>
        <begin position="173"/>
        <end position="307"/>
    </location>
</feature>
<protein>
    <recommendedName>
        <fullName evidence="10">Twinfilin</fullName>
    </recommendedName>
</protein>
<evidence type="ECO:0000256" key="1">
    <source>
        <dbReference type="ARBA" id="ARBA00004245"/>
    </source>
</evidence>
<dbReference type="OrthoDB" id="10006997at2759"/>
<name>A0A1Y1WUL9_9FUNG</name>